<dbReference type="Proteomes" id="UP000320766">
    <property type="component" value="Unassembled WGS sequence"/>
</dbReference>
<reference evidence="1 2" key="1">
    <citation type="journal article" date="2019" name="Nat. Microbiol.">
        <title>Wide diversity of methane and short-chain alkane metabolisms in uncultured archaea.</title>
        <authorList>
            <person name="Borrel G."/>
            <person name="Adam P.S."/>
            <person name="McKay L.J."/>
            <person name="Chen L.X."/>
            <person name="Sierra-Garcia I.N."/>
            <person name="Sieber C.M."/>
            <person name="Letourneur Q."/>
            <person name="Ghozlane A."/>
            <person name="Andersen G.L."/>
            <person name="Li W.J."/>
            <person name="Hallam S.J."/>
            <person name="Muyzer G."/>
            <person name="de Oliveira V.M."/>
            <person name="Inskeep W.P."/>
            <person name="Banfield J.F."/>
            <person name="Gribaldo S."/>
        </authorList>
    </citation>
    <scope>NUCLEOTIDE SEQUENCE [LARGE SCALE GENOMIC DNA]</scope>
    <source>
        <strain evidence="1">NM1b</strain>
    </source>
</reference>
<sequence length="78" mass="9096">MAEEMKESWWKEKAWITQYHFKEEEPTAFDLLGAFVCNVVLRSPEAVITAGNLPPRVIHFFINHPKRGRENVVLMLTP</sequence>
<protein>
    <submittedName>
        <fullName evidence="1">Uncharacterized protein</fullName>
    </submittedName>
</protein>
<evidence type="ECO:0000313" key="2">
    <source>
        <dbReference type="Proteomes" id="UP000320766"/>
    </source>
</evidence>
<dbReference type="EMBL" id="RXIL01000175">
    <property type="protein sequence ID" value="RZN65993.1"/>
    <property type="molecule type" value="Genomic_DNA"/>
</dbReference>
<feature type="non-terminal residue" evidence="1">
    <location>
        <position position="78"/>
    </location>
</feature>
<gene>
    <name evidence="1" type="ORF">EF807_08860</name>
</gene>
<dbReference type="AlphaFoldDB" id="A0A520KUA1"/>
<proteinExistence type="predicted"/>
<organism evidence="1 2">
    <name type="scientific">Candidatus Methanolliviera hydrocarbonicum</name>
    <dbReference type="NCBI Taxonomy" id="2491085"/>
    <lineage>
        <taxon>Archaea</taxon>
        <taxon>Methanobacteriati</taxon>
        <taxon>Methanobacteriota</taxon>
        <taxon>Candidatus Methanoliparia</taxon>
        <taxon>Candidatus Methanoliparales</taxon>
        <taxon>Candidatus Methanollivieraceae</taxon>
        <taxon>Candidatus Methanolliviera</taxon>
    </lineage>
</organism>
<accession>A0A520KUA1</accession>
<name>A0A520KUA1_9EURY</name>
<evidence type="ECO:0000313" key="1">
    <source>
        <dbReference type="EMBL" id="RZN65993.1"/>
    </source>
</evidence>
<comment type="caution">
    <text evidence="1">The sequence shown here is derived from an EMBL/GenBank/DDBJ whole genome shotgun (WGS) entry which is preliminary data.</text>
</comment>